<gene>
    <name evidence="1" type="ORF">QTN47_27375</name>
</gene>
<dbReference type="RefSeq" id="WP_369332677.1">
    <property type="nucleotide sequence ID" value="NZ_JAULBC010000015.1"/>
</dbReference>
<accession>A0ABV3ZPQ6</accession>
<name>A0ABV3ZPQ6_9BACT</name>
<evidence type="ECO:0000313" key="2">
    <source>
        <dbReference type="Proteomes" id="UP001560573"/>
    </source>
</evidence>
<dbReference type="EMBL" id="JAULBC010000015">
    <property type="protein sequence ID" value="MEX6691261.1"/>
    <property type="molecule type" value="Genomic_DNA"/>
</dbReference>
<proteinExistence type="predicted"/>
<reference evidence="1 2" key="1">
    <citation type="submission" date="2023-07" db="EMBL/GenBank/DDBJ databases">
        <authorList>
            <person name="Lian W.-H."/>
        </authorList>
    </citation>
    <scope>NUCLEOTIDE SEQUENCE [LARGE SCALE GENOMIC DNA]</scope>
    <source>
        <strain evidence="1 2">SYSU DXS3180</strain>
    </source>
</reference>
<comment type="caution">
    <text evidence="1">The sequence shown here is derived from an EMBL/GenBank/DDBJ whole genome shotgun (WGS) entry which is preliminary data.</text>
</comment>
<organism evidence="1 2">
    <name type="scientific">Danxiaibacter flavus</name>
    <dbReference type="NCBI Taxonomy" id="3049108"/>
    <lineage>
        <taxon>Bacteria</taxon>
        <taxon>Pseudomonadati</taxon>
        <taxon>Bacteroidota</taxon>
        <taxon>Chitinophagia</taxon>
        <taxon>Chitinophagales</taxon>
        <taxon>Chitinophagaceae</taxon>
        <taxon>Danxiaibacter</taxon>
    </lineage>
</organism>
<evidence type="ECO:0000313" key="1">
    <source>
        <dbReference type="EMBL" id="MEX6691261.1"/>
    </source>
</evidence>
<protein>
    <submittedName>
        <fullName evidence="1">Uncharacterized protein</fullName>
    </submittedName>
</protein>
<keyword evidence="2" id="KW-1185">Reference proteome</keyword>
<dbReference type="Proteomes" id="UP001560573">
    <property type="component" value="Unassembled WGS sequence"/>
</dbReference>
<sequence length="92" mass="10373">MFRATTYPEYIEVDGIATGVMEFDDFLATAREYQQASVNRGPHHRVFVNELIVEADPLMNITLQTGPGSELDHLVFCNCDFRGLTVTTAEQF</sequence>